<sequence length="42" mass="4654">MLHYQLEAIFGDAAVRVANYLNVDHLAFGSESGDINAFLKSR</sequence>
<dbReference type="Proteomes" id="UP000255277">
    <property type="component" value="Unassembled WGS sequence"/>
</dbReference>
<protein>
    <submittedName>
        <fullName evidence="1">Protein of uncharacterized function (DUF795)</fullName>
    </submittedName>
</protein>
<reference evidence="1 2" key="1">
    <citation type="submission" date="2018-06" db="EMBL/GenBank/DDBJ databases">
        <authorList>
            <consortium name="Pathogen Informatics"/>
            <person name="Doyle S."/>
        </authorList>
    </citation>
    <scope>NUCLEOTIDE SEQUENCE [LARGE SCALE GENOMIC DNA]</scope>
    <source>
        <strain evidence="1 2">NCTC12195</strain>
    </source>
</reference>
<dbReference type="AlphaFoldDB" id="A0A380FG30"/>
<proteinExistence type="predicted"/>
<evidence type="ECO:0000313" key="2">
    <source>
        <dbReference type="Proteomes" id="UP000255277"/>
    </source>
</evidence>
<gene>
    <name evidence="1" type="ORF">NCTC12195_01985</name>
</gene>
<evidence type="ECO:0000313" key="1">
    <source>
        <dbReference type="EMBL" id="SUM32539.1"/>
    </source>
</evidence>
<dbReference type="EMBL" id="UHDK01000001">
    <property type="protein sequence ID" value="SUM32539.1"/>
    <property type="molecule type" value="Genomic_DNA"/>
</dbReference>
<organism evidence="1 2">
    <name type="scientific">Staphylococcus gallinarum</name>
    <dbReference type="NCBI Taxonomy" id="1293"/>
    <lineage>
        <taxon>Bacteria</taxon>
        <taxon>Bacillati</taxon>
        <taxon>Bacillota</taxon>
        <taxon>Bacilli</taxon>
        <taxon>Bacillales</taxon>
        <taxon>Staphylococcaceae</taxon>
        <taxon>Staphylococcus</taxon>
    </lineage>
</organism>
<name>A0A380FG30_STAGA</name>
<accession>A0A380FG30</accession>